<dbReference type="InterPro" id="IPR023696">
    <property type="entry name" value="Ureohydrolase_dom_sf"/>
</dbReference>
<comment type="caution">
    <text evidence="3">The sequence shown here is derived from an EMBL/GenBank/DDBJ whole genome shotgun (WGS) entry which is preliminary data.</text>
</comment>
<evidence type="ECO:0000256" key="1">
    <source>
        <dbReference type="ARBA" id="ARBA00005947"/>
    </source>
</evidence>
<dbReference type="GO" id="GO:0040029">
    <property type="term" value="P:epigenetic regulation of gene expression"/>
    <property type="evidence" value="ECO:0007669"/>
    <property type="project" value="TreeGrafter"/>
</dbReference>
<sequence>METLYITHPECRLHDMGSWHPESPQRLDAIGDQLLSSGMMPHLAECEADVAGMNDILRVHAPEYLAFLQNQAPRHGYRSLDDDTAMNPCTLPAAWAAAGAGITAVDAIMRGKAETAFCAVRPPGHHARPSQAMGFCFFNNIAIAAAYALEKHGLRRVAIIDFDVHHGNGTEEMFEHDDRVLMCSFFQHPLFPSTLRDTGASNMVNVPVPANTPPEALRAIVAEQWMPRLKAFAPEMLFISAGFDAHLEDDMGQLGLTEADYAWITRQLVQLAAESAQGRVVSMLEGGYNLSALGRSVVAHIRALSKM</sequence>
<proteinExistence type="inferred from homology"/>
<accession>A0A4R3UR05</accession>
<dbReference type="OrthoDB" id="9808367at2"/>
<dbReference type="Pfam" id="PF00850">
    <property type="entry name" value="Hist_deacetyl"/>
    <property type="match status" value="1"/>
</dbReference>
<reference evidence="3 4" key="1">
    <citation type="submission" date="2019-03" db="EMBL/GenBank/DDBJ databases">
        <title>Genomic Encyclopedia of Type Strains, Phase IV (KMG-IV): sequencing the most valuable type-strain genomes for metagenomic binning, comparative biology and taxonomic classification.</title>
        <authorList>
            <person name="Goeker M."/>
        </authorList>
    </citation>
    <scope>NUCLEOTIDE SEQUENCE [LARGE SCALE GENOMIC DNA]</scope>
    <source>
        <strain evidence="3 4">DSM 100048</strain>
    </source>
</reference>
<dbReference type="PRINTS" id="PR01270">
    <property type="entry name" value="HDASUPER"/>
</dbReference>
<dbReference type="Gene3D" id="3.40.800.20">
    <property type="entry name" value="Histone deacetylase domain"/>
    <property type="match status" value="1"/>
</dbReference>
<evidence type="ECO:0000313" key="3">
    <source>
        <dbReference type="EMBL" id="TCU93023.1"/>
    </source>
</evidence>
<dbReference type="RefSeq" id="WP_132478216.1">
    <property type="nucleotide sequence ID" value="NZ_JBEBWM010000005.1"/>
</dbReference>
<keyword evidence="4" id="KW-1185">Reference proteome</keyword>
<gene>
    <name evidence="3" type="ORF">EV686_11344</name>
</gene>
<evidence type="ECO:0000313" key="4">
    <source>
        <dbReference type="Proteomes" id="UP000294692"/>
    </source>
</evidence>
<dbReference type="CDD" id="cd11599">
    <property type="entry name" value="HDAC_classII_2"/>
    <property type="match status" value="1"/>
</dbReference>
<comment type="similarity">
    <text evidence="1">Belongs to the histone deacetylase family.</text>
</comment>
<dbReference type="EMBL" id="SMBX01000013">
    <property type="protein sequence ID" value="TCU93023.1"/>
    <property type="molecule type" value="Genomic_DNA"/>
</dbReference>
<dbReference type="InterPro" id="IPR037138">
    <property type="entry name" value="His_deacetylse_dom_sf"/>
</dbReference>
<dbReference type="PANTHER" id="PTHR10625">
    <property type="entry name" value="HISTONE DEACETYLASE HDAC1-RELATED"/>
    <property type="match status" value="1"/>
</dbReference>
<organism evidence="3 4">
    <name type="scientific">Paracandidimonas soli</name>
    <dbReference type="NCBI Taxonomy" id="1917182"/>
    <lineage>
        <taxon>Bacteria</taxon>
        <taxon>Pseudomonadati</taxon>
        <taxon>Pseudomonadota</taxon>
        <taxon>Betaproteobacteria</taxon>
        <taxon>Burkholderiales</taxon>
        <taxon>Alcaligenaceae</taxon>
        <taxon>Paracandidimonas</taxon>
    </lineage>
</organism>
<dbReference type="Proteomes" id="UP000294692">
    <property type="component" value="Unassembled WGS sequence"/>
</dbReference>
<dbReference type="SUPFAM" id="SSF52768">
    <property type="entry name" value="Arginase/deacetylase"/>
    <property type="match status" value="1"/>
</dbReference>
<dbReference type="PANTHER" id="PTHR10625:SF10">
    <property type="entry name" value="HISTONE DEACETYLASE HDAC1"/>
    <property type="match status" value="1"/>
</dbReference>
<evidence type="ECO:0000259" key="2">
    <source>
        <dbReference type="Pfam" id="PF00850"/>
    </source>
</evidence>
<protein>
    <submittedName>
        <fullName evidence="3">Acetoin utilization deacetylase AcuC-like enzyme</fullName>
    </submittedName>
</protein>
<dbReference type="InterPro" id="IPR000286">
    <property type="entry name" value="HDACs"/>
</dbReference>
<dbReference type="InterPro" id="IPR023801">
    <property type="entry name" value="His_deacetylse_dom"/>
</dbReference>
<dbReference type="GO" id="GO:0004407">
    <property type="term" value="F:histone deacetylase activity"/>
    <property type="evidence" value="ECO:0007669"/>
    <property type="project" value="TreeGrafter"/>
</dbReference>
<dbReference type="AlphaFoldDB" id="A0A4R3UR05"/>
<name>A0A4R3UR05_9BURK</name>
<feature type="domain" description="Histone deacetylase" evidence="2">
    <location>
        <begin position="20"/>
        <end position="304"/>
    </location>
</feature>